<dbReference type="Gene3D" id="3.40.30.10">
    <property type="entry name" value="Glutaredoxin"/>
    <property type="match status" value="1"/>
</dbReference>
<evidence type="ECO:0000256" key="7">
    <source>
        <dbReference type="RuleBase" id="RU364038"/>
    </source>
</evidence>
<dbReference type="InterPro" id="IPR018950">
    <property type="entry name" value="DiS-bond_isomerase_DsbC/G_N"/>
</dbReference>
<comment type="similarity">
    <text evidence="2 7">Belongs to the thioredoxin family. DsbC subfamily.</text>
</comment>
<dbReference type="NCBIfam" id="NF008129">
    <property type="entry name" value="PRK10877.1"/>
    <property type="match status" value="1"/>
</dbReference>
<feature type="chain" id="PRO_5033100447" description="Thiol:disulfide interchange protein" evidence="7">
    <location>
        <begin position="19"/>
        <end position="233"/>
    </location>
</feature>
<dbReference type="InterPro" id="IPR009094">
    <property type="entry name" value="DiS-bond_isomerase_DsbC/G_N_sf"/>
</dbReference>
<comment type="subcellular location">
    <subcellularLocation>
        <location evidence="1 7">Periplasm</location>
    </subcellularLocation>
</comment>
<sequence>MKLLALSALLVSSFVSLAQTSDQVKTKLENQLGVSVEAIGESEVPGLLQVTSDRGLFYISEDGRYFMQARIFDMNNDMANVTENALARMRLKGVEKYADSVIQYKAKNEEHVITVFTDTTCGYCRKMHKEIDQLNALGITVNYLAFPRAGLQSPVYDEMVSVWCAKEPNDALTAAKQDQDIASAQCQNKVAEHFQFGQSVGVNGTPNIILEDGTLIPGYQPAGILAQALDKAG</sequence>
<dbReference type="InterPro" id="IPR033954">
    <property type="entry name" value="DiS-bond_Isoase_DsbC/G"/>
</dbReference>
<evidence type="ECO:0000313" key="10">
    <source>
        <dbReference type="EMBL" id="QPG07240.1"/>
    </source>
</evidence>
<evidence type="ECO:0000256" key="2">
    <source>
        <dbReference type="ARBA" id="ARBA00009813"/>
    </source>
</evidence>
<dbReference type="PANTHER" id="PTHR35272">
    <property type="entry name" value="THIOL:DISULFIDE INTERCHANGE PROTEIN DSBC-RELATED"/>
    <property type="match status" value="1"/>
</dbReference>
<gene>
    <name evidence="10" type="primary">dsbC</name>
    <name evidence="10" type="ORF">IT774_13855</name>
</gene>
<evidence type="ECO:0000256" key="5">
    <source>
        <dbReference type="ARBA" id="ARBA00023157"/>
    </source>
</evidence>
<dbReference type="SUPFAM" id="SSF54423">
    <property type="entry name" value="DsbC/DsbG N-terminal domain-like"/>
    <property type="match status" value="1"/>
</dbReference>
<dbReference type="Pfam" id="PF10411">
    <property type="entry name" value="DsbC_N"/>
    <property type="match status" value="1"/>
</dbReference>
<dbReference type="InterPro" id="IPR012336">
    <property type="entry name" value="Thioredoxin-like_fold"/>
</dbReference>
<dbReference type="CDD" id="cd03020">
    <property type="entry name" value="DsbA_DsbC_DsbG"/>
    <property type="match status" value="1"/>
</dbReference>
<dbReference type="EMBL" id="CP064795">
    <property type="protein sequence ID" value="QPG07240.1"/>
    <property type="molecule type" value="Genomic_DNA"/>
</dbReference>
<keyword evidence="4 7" id="KW-0574">Periplasm</keyword>
<dbReference type="PROSITE" id="PS00194">
    <property type="entry name" value="THIOREDOXIN_1"/>
    <property type="match status" value="1"/>
</dbReference>
<feature type="signal peptide" evidence="7">
    <location>
        <begin position="1"/>
        <end position="18"/>
    </location>
</feature>
<dbReference type="AlphaFoldDB" id="A0A7S9E1E0"/>
<accession>A0A7S9E1E0</accession>
<feature type="domain" description="Thioredoxin-like fold" evidence="9">
    <location>
        <begin position="106"/>
        <end position="229"/>
    </location>
</feature>
<dbReference type="Proteomes" id="UP000595095">
    <property type="component" value="Chromosome"/>
</dbReference>
<dbReference type="InterPro" id="IPR036249">
    <property type="entry name" value="Thioredoxin-like_sf"/>
</dbReference>
<keyword evidence="6 7" id="KW-0676">Redox-active center</keyword>
<protein>
    <recommendedName>
        <fullName evidence="7">Thiol:disulfide interchange protein</fullName>
    </recommendedName>
</protein>
<dbReference type="GO" id="GO:0016853">
    <property type="term" value="F:isomerase activity"/>
    <property type="evidence" value="ECO:0007669"/>
    <property type="project" value="UniProtKB-KW"/>
</dbReference>
<keyword evidence="3 7" id="KW-0732">Signal</keyword>
<dbReference type="GO" id="GO:0042597">
    <property type="term" value="C:periplasmic space"/>
    <property type="evidence" value="ECO:0007669"/>
    <property type="project" value="UniProtKB-SubCell"/>
</dbReference>
<feature type="domain" description="Disulphide bond isomerase DsbC/G N-terminal" evidence="8">
    <location>
        <begin position="18"/>
        <end position="83"/>
    </location>
</feature>
<evidence type="ECO:0000256" key="4">
    <source>
        <dbReference type="ARBA" id="ARBA00022764"/>
    </source>
</evidence>
<dbReference type="KEGG" id="smaa:IT774_13855"/>
<evidence type="ECO:0000256" key="1">
    <source>
        <dbReference type="ARBA" id="ARBA00004418"/>
    </source>
</evidence>
<proteinExistence type="inferred from homology"/>
<dbReference type="InterPro" id="IPR051470">
    <property type="entry name" value="Thiol:disulfide_interchange"/>
</dbReference>
<organism evidence="10 11">
    <name type="scientific">Salinimonas marina</name>
    <dbReference type="NCBI Taxonomy" id="2785918"/>
    <lineage>
        <taxon>Bacteria</taxon>
        <taxon>Pseudomonadati</taxon>
        <taxon>Pseudomonadota</taxon>
        <taxon>Gammaproteobacteria</taxon>
        <taxon>Alteromonadales</taxon>
        <taxon>Alteromonadaceae</taxon>
        <taxon>Alteromonas/Salinimonas group</taxon>
        <taxon>Salinimonas</taxon>
    </lineage>
</organism>
<keyword evidence="10" id="KW-0413">Isomerase</keyword>
<evidence type="ECO:0000313" key="11">
    <source>
        <dbReference type="Proteomes" id="UP000595095"/>
    </source>
</evidence>
<reference evidence="10 11" key="1">
    <citation type="submission" date="2020-11" db="EMBL/GenBank/DDBJ databases">
        <title>Complete genome sequence for Salinimonas sp. strain G2-b.</title>
        <authorList>
            <person name="Park S.-J."/>
        </authorList>
    </citation>
    <scope>NUCLEOTIDE SEQUENCE [LARGE SCALE GENOMIC DNA]</scope>
    <source>
        <strain evidence="10 11">G2-b</strain>
    </source>
</reference>
<evidence type="ECO:0000256" key="6">
    <source>
        <dbReference type="ARBA" id="ARBA00023284"/>
    </source>
</evidence>
<name>A0A7S9E1E0_9ALTE</name>
<evidence type="ECO:0000259" key="9">
    <source>
        <dbReference type="Pfam" id="PF13098"/>
    </source>
</evidence>
<dbReference type="Pfam" id="PF13098">
    <property type="entry name" value="Thioredoxin_2"/>
    <property type="match status" value="1"/>
</dbReference>
<keyword evidence="11" id="KW-1185">Reference proteome</keyword>
<evidence type="ECO:0000256" key="3">
    <source>
        <dbReference type="ARBA" id="ARBA00022729"/>
    </source>
</evidence>
<dbReference type="SUPFAM" id="SSF52833">
    <property type="entry name" value="Thioredoxin-like"/>
    <property type="match status" value="1"/>
</dbReference>
<dbReference type="Gene3D" id="3.10.450.70">
    <property type="entry name" value="Disulphide bond isomerase, DsbC/G, N-terminal"/>
    <property type="match status" value="1"/>
</dbReference>
<evidence type="ECO:0000259" key="8">
    <source>
        <dbReference type="Pfam" id="PF10411"/>
    </source>
</evidence>
<keyword evidence="5" id="KW-1015">Disulfide bond</keyword>
<dbReference type="PANTHER" id="PTHR35272:SF3">
    <property type="entry name" value="THIOL:DISULFIDE INTERCHANGE PROTEIN DSBC"/>
    <property type="match status" value="1"/>
</dbReference>
<dbReference type="InterPro" id="IPR017937">
    <property type="entry name" value="Thioredoxin_CS"/>
</dbReference>
<comment type="function">
    <text evidence="7">Required for disulfide bond formation in some periplasmic proteins. Acts by transferring its disulfide bond to other proteins and is reduced in the process.</text>
</comment>